<dbReference type="RefSeq" id="WP_182287804.1">
    <property type="nucleotide sequence ID" value="NZ_CP046268.1"/>
</dbReference>
<name>A0ABX6R2D6_9VIBR</name>
<keyword evidence="1" id="KW-0472">Membrane</keyword>
<feature type="transmembrane region" description="Helical" evidence="1">
    <location>
        <begin position="5"/>
        <end position="23"/>
    </location>
</feature>
<keyword evidence="3" id="KW-1185">Reference proteome</keyword>
<evidence type="ECO:0000256" key="1">
    <source>
        <dbReference type="SAM" id="Phobius"/>
    </source>
</evidence>
<evidence type="ECO:0000313" key="2">
    <source>
        <dbReference type="EMBL" id="QMV15693.1"/>
    </source>
</evidence>
<dbReference type="EMBL" id="CP046268">
    <property type="protein sequence ID" value="QMV15693.1"/>
    <property type="molecule type" value="Genomic_DNA"/>
</dbReference>
<feature type="transmembrane region" description="Helical" evidence="1">
    <location>
        <begin position="43"/>
        <end position="65"/>
    </location>
</feature>
<evidence type="ECO:0008006" key="4">
    <source>
        <dbReference type="Google" id="ProtNLM"/>
    </source>
</evidence>
<keyword evidence="1" id="KW-1133">Transmembrane helix</keyword>
<evidence type="ECO:0000313" key="3">
    <source>
        <dbReference type="Proteomes" id="UP000515264"/>
    </source>
</evidence>
<proteinExistence type="predicted"/>
<accession>A0ABX6R2D6</accession>
<organism evidence="2 3">
    <name type="scientific">Vibrio spartinae</name>
    <dbReference type="NCBI Taxonomy" id="1918945"/>
    <lineage>
        <taxon>Bacteria</taxon>
        <taxon>Pseudomonadati</taxon>
        <taxon>Pseudomonadota</taxon>
        <taxon>Gammaproteobacteria</taxon>
        <taxon>Vibrionales</taxon>
        <taxon>Vibrionaceae</taxon>
        <taxon>Vibrio</taxon>
    </lineage>
</organism>
<keyword evidence="1" id="KW-0812">Transmembrane</keyword>
<gene>
    <name evidence="2" type="ORF">Vspart_03037</name>
</gene>
<sequence>MIKQLFLLVICIFVSYFSLITAYELYLRPLFFDVVIVSIDPYFIISLLLGAAFAFSILATLNVLYRVIYNKQISSGIINKTILICGIFFMFINAMNYRLVVNSDVFIECPSKIGYKKNIMRDYTKNINQCKKF</sequence>
<feature type="transmembrane region" description="Helical" evidence="1">
    <location>
        <begin position="77"/>
        <end position="95"/>
    </location>
</feature>
<protein>
    <recommendedName>
        <fullName evidence="4">DUF1240 domain-containing protein</fullName>
    </recommendedName>
</protein>
<reference evidence="2 3" key="1">
    <citation type="journal article" date="2020" name="J. Nat. Prod.">
        <title>Genomics-Metabolomics Profiling Disclosed Marine Vibrio spartinae 3.6 as a Producer of a New Branched Side Chain Prodigiosin.</title>
        <authorList>
            <person name="Vitale G.A."/>
            <person name="Sciarretta M."/>
            <person name="Palma Esposito F."/>
            <person name="January G.G."/>
            <person name="Giaccio M."/>
            <person name="Bunk B."/>
            <person name="Sproer C."/>
            <person name="Bajerski F."/>
            <person name="Power D."/>
            <person name="Festa C."/>
            <person name="Monti M.C."/>
            <person name="D'Auria M.V."/>
            <person name="de Pascale D."/>
        </authorList>
    </citation>
    <scope>NUCLEOTIDE SEQUENCE [LARGE SCALE GENOMIC DNA]</scope>
    <source>
        <strain evidence="2 3">3.6</strain>
    </source>
</reference>
<dbReference type="Proteomes" id="UP000515264">
    <property type="component" value="Chromosome 1"/>
</dbReference>